<evidence type="ECO:0000313" key="3">
    <source>
        <dbReference type="Proteomes" id="UP000613208"/>
    </source>
</evidence>
<name>A0A916Q793_9FIRM</name>
<dbReference type="InterPro" id="IPR001387">
    <property type="entry name" value="Cro/C1-type_HTH"/>
</dbReference>
<keyword evidence="3" id="KW-1185">Reference proteome</keyword>
<dbReference type="Gene3D" id="1.10.260.40">
    <property type="entry name" value="lambda repressor-like DNA-binding domains"/>
    <property type="match status" value="1"/>
</dbReference>
<reference evidence="2" key="1">
    <citation type="submission" date="2020-06" db="EMBL/GenBank/DDBJ databases">
        <title>Characterization of fructooligosaccharide metabolism and fructooligosaccharide-degrading enzymes in human commensal butyrate producers.</title>
        <authorList>
            <person name="Tanno H."/>
            <person name="Fujii T."/>
            <person name="Hirano K."/>
            <person name="Maeno S."/>
            <person name="Tonozuka T."/>
            <person name="Sakamoto M."/>
            <person name="Ohkuma M."/>
            <person name="Tochio T."/>
            <person name="Endo A."/>
        </authorList>
    </citation>
    <scope>NUCLEOTIDE SEQUENCE</scope>
    <source>
        <strain evidence="2">JCM 17466</strain>
    </source>
</reference>
<dbReference type="CDD" id="cd00093">
    <property type="entry name" value="HTH_XRE"/>
    <property type="match status" value="1"/>
</dbReference>
<dbReference type="EMBL" id="BLYI01000043">
    <property type="protein sequence ID" value="GFO85714.1"/>
    <property type="molecule type" value="Genomic_DNA"/>
</dbReference>
<dbReference type="SUPFAM" id="SSF47413">
    <property type="entry name" value="lambda repressor-like DNA-binding domains"/>
    <property type="match status" value="1"/>
</dbReference>
<proteinExistence type="predicted"/>
<evidence type="ECO:0000259" key="1">
    <source>
        <dbReference type="PROSITE" id="PS50943"/>
    </source>
</evidence>
<dbReference type="Pfam" id="PF01381">
    <property type="entry name" value="HTH_3"/>
    <property type="match status" value="1"/>
</dbReference>
<dbReference type="AlphaFoldDB" id="A0A916Q793"/>
<gene>
    <name evidence="2" type="ORF">ANBU17_20610</name>
</gene>
<evidence type="ECO:0000313" key="2">
    <source>
        <dbReference type="EMBL" id="GFO85714.1"/>
    </source>
</evidence>
<dbReference type="GO" id="GO:0003677">
    <property type="term" value="F:DNA binding"/>
    <property type="evidence" value="ECO:0007669"/>
    <property type="project" value="InterPro"/>
</dbReference>
<accession>A0A916Q793</accession>
<feature type="domain" description="HTH cro/C1-type" evidence="1">
    <location>
        <begin position="6"/>
        <end position="41"/>
    </location>
</feature>
<sequence>MWKDEVKAARKAAGLTQAKMNQIMKVPMRTIQSWEAGDRIPPEYVQILVLEKLEQIKNE</sequence>
<dbReference type="Proteomes" id="UP000613208">
    <property type="component" value="Unassembled WGS sequence"/>
</dbReference>
<dbReference type="InterPro" id="IPR010982">
    <property type="entry name" value="Lambda_DNA-bd_dom_sf"/>
</dbReference>
<comment type="caution">
    <text evidence="2">The sequence shown here is derived from an EMBL/GenBank/DDBJ whole genome shotgun (WGS) entry which is preliminary data.</text>
</comment>
<organism evidence="2 3">
    <name type="scientific">Anaerostipes butyraticus</name>
    <dbReference type="NCBI Taxonomy" id="645466"/>
    <lineage>
        <taxon>Bacteria</taxon>
        <taxon>Bacillati</taxon>
        <taxon>Bacillota</taxon>
        <taxon>Clostridia</taxon>
        <taxon>Lachnospirales</taxon>
        <taxon>Lachnospiraceae</taxon>
        <taxon>Anaerostipes</taxon>
    </lineage>
</organism>
<protein>
    <recommendedName>
        <fullName evidence="1">HTH cro/C1-type domain-containing protein</fullName>
    </recommendedName>
</protein>
<dbReference type="RefSeq" id="WP_201311409.1">
    <property type="nucleotide sequence ID" value="NZ_BLYI01000043.1"/>
</dbReference>
<dbReference type="PROSITE" id="PS50943">
    <property type="entry name" value="HTH_CROC1"/>
    <property type="match status" value="1"/>
</dbReference>